<keyword evidence="2" id="KW-0732">Signal</keyword>
<reference evidence="3 4" key="1">
    <citation type="submission" date="2024-02" db="EMBL/GenBank/DDBJ databases">
        <title>A Gaetbulibacter species isolated from tidal flats and genomic insights of their niches.</title>
        <authorList>
            <person name="Ye Y."/>
        </authorList>
    </citation>
    <scope>NUCLEOTIDE SEQUENCE [LARGE SCALE GENOMIC DNA]</scope>
    <source>
        <strain evidence="3 4">KYW382</strain>
    </source>
</reference>
<evidence type="ECO:0000256" key="1">
    <source>
        <dbReference type="SAM" id="Coils"/>
    </source>
</evidence>
<comment type="caution">
    <text evidence="3">The sequence shown here is derived from an EMBL/GenBank/DDBJ whole genome shotgun (WGS) entry which is preliminary data.</text>
</comment>
<evidence type="ECO:0000256" key="2">
    <source>
        <dbReference type="SAM" id="SignalP"/>
    </source>
</evidence>
<feature type="coiled-coil region" evidence="1">
    <location>
        <begin position="148"/>
        <end position="198"/>
    </location>
</feature>
<sequence length="260" mass="29922">MKKIYYLFFFFLSYSVIAQTACDDANYYIVSSYSHVKDSYESNNIDHVKYYADRAVGSLKSFLNQMKSCDCVNAERLAKKSYDILEKVAYQETYEDARFFVKRARDSIKAGVIEDDKCSVLRGQNNASTTATTTEVAYSDTSEDQTALSDLEKEQLKLQQQQEALKRKEQEIKAKLAAQQEKEQMLEKQQLIRNYQNALRSSVKSYNQTLKLCGSSHDAFTYAENSEGLENKSVNEINEHYKREIETMTNEFLSALNSVN</sequence>
<keyword evidence="4" id="KW-1185">Reference proteome</keyword>
<evidence type="ECO:0008006" key="5">
    <source>
        <dbReference type="Google" id="ProtNLM"/>
    </source>
</evidence>
<organism evidence="3 4">
    <name type="scientific">Gaetbulibacter aestuarii</name>
    <dbReference type="NCBI Taxonomy" id="1502358"/>
    <lineage>
        <taxon>Bacteria</taxon>
        <taxon>Pseudomonadati</taxon>
        <taxon>Bacteroidota</taxon>
        <taxon>Flavobacteriia</taxon>
        <taxon>Flavobacteriales</taxon>
        <taxon>Flavobacteriaceae</taxon>
        <taxon>Gaetbulibacter</taxon>
    </lineage>
</organism>
<feature type="signal peptide" evidence="2">
    <location>
        <begin position="1"/>
        <end position="18"/>
    </location>
</feature>
<evidence type="ECO:0000313" key="4">
    <source>
        <dbReference type="Proteomes" id="UP001610100"/>
    </source>
</evidence>
<accession>A0ABW7MYL8</accession>
<proteinExistence type="predicted"/>
<keyword evidence="1" id="KW-0175">Coiled coil</keyword>
<dbReference type="EMBL" id="JBAWKB010000001">
    <property type="protein sequence ID" value="MFH6771615.1"/>
    <property type="molecule type" value="Genomic_DNA"/>
</dbReference>
<dbReference type="Proteomes" id="UP001610100">
    <property type="component" value="Unassembled WGS sequence"/>
</dbReference>
<protein>
    <recommendedName>
        <fullName evidence="5">DUF4398 domain-containing protein</fullName>
    </recommendedName>
</protein>
<gene>
    <name evidence="3" type="ORF">V8G58_06670</name>
</gene>
<dbReference type="RefSeq" id="WP_344740711.1">
    <property type="nucleotide sequence ID" value="NZ_BAABAY010000001.1"/>
</dbReference>
<feature type="chain" id="PRO_5046048661" description="DUF4398 domain-containing protein" evidence="2">
    <location>
        <begin position="19"/>
        <end position="260"/>
    </location>
</feature>
<evidence type="ECO:0000313" key="3">
    <source>
        <dbReference type="EMBL" id="MFH6771615.1"/>
    </source>
</evidence>
<name>A0ABW7MYL8_9FLAO</name>